<dbReference type="PANTHER" id="PTHR10794">
    <property type="entry name" value="ABHYDROLASE DOMAIN-CONTAINING PROTEIN"/>
    <property type="match status" value="1"/>
</dbReference>
<comment type="similarity">
    <text evidence="1">Belongs to the AB hydrolase superfamily. AB hydrolase 4 family.</text>
</comment>
<dbReference type="InterPro" id="IPR029058">
    <property type="entry name" value="AB_hydrolase_fold"/>
</dbReference>
<sequence>MSPASPAVRVALLVGALLVLWRMFRTKKEAKHSITYVKTEARVAAILAETQRRMGGSLAYTPPGWVAPGIVNIGLFCVKSVLLSLFAKYEKQPVPTPDGADISIDWADDDVSRALAPEAPILIVLHTVTGSGPESWHFVREVPQYGWRACVFNRRGCGSSLKTPNFNLMGNPDDTRLMVDAVVQRYPRASFIGMAGISAGSGQIITYLGQEGKKTPVGAGVSLCPAYKLKDAFTLLTQRDPIVDKIVCKSMQQNFLYKGGNRELLEKADPTTFRAAAEATTMQGFFEAAAPFAGASSWEDYVGEHDPMNYEAGIAVPTLLLNAEDDPVCVKENIAWEKCGDNPVYALLVTEGGSHIAYCDGLFGQRQWMTKITMEFLESARAQAEGKLDARGEATPLLP</sequence>
<dbReference type="GO" id="GO:0047372">
    <property type="term" value="F:monoacylglycerol lipase activity"/>
    <property type="evidence" value="ECO:0007669"/>
    <property type="project" value="TreeGrafter"/>
</dbReference>
<evidence type="ECO:0000256" key="1">
    <source>
        <dbReference type="ARBA" id="ARBA00010884"/>
    </source>
</evidence>
<dbReference type="SUPFAM" id="SSF53474">
    <property type="entry name" value="alpha/beta-Hydrolases"/>
    <property type="match status" value="1"/>
</dbReference>
<dbReference type="EMBL" id="HBJB01002546">
    <property type="protein sequence ID" value="CAE0842730.1"/>
    <property type="molecule type" value="Transcribed_RNA"/>
</dbReference>
<dbReference type="InterPro" id="IPR000073">
    <property type="entry name" value="AB_hydrolase_1"/>
</dbReference>
<keyword evidence="2" id="KW-0812">Transmembrane</keyword>
<organism evidence="4">
    <name type="scientific">Oxyrrhis marina</name>
    <name type="common">Dinoflagellate</name>
    <dbReference type="NCBI Taxonomy" id="2969"/>
    <lineage>
        <taxon>Eukaryota</taxon>
        <taxon>Sar</taxon>
        <taxon>Alveolata</taxon>
        <taxon>Dinophyceae</taxon>
        <taxon>Oxyrrhinales</taxon>
        <taxon>Oxyrrhinaceae</taxon>
        <taxon>Oxyrrhis</taxon>
    </lineage>
</organism>
<dbReference type="GO" id="GO:0034338">
    <property type="term" value="F:short-chain carboxylesterase activity"/>
    <property type="evidence" value="ECO:0007669"/>
    <property type="project" value="TreeGrafter"/>
</dbReference>
<proteinExistence type="inferred from homology"/>
<protein>
    <recommendedName>
        <fullName evidence="3">AB hydrolase-1 domain-containing protein</fullName>
    </recommendedName>
</protein>
<evidence type="ECO:0000313" key="4">
    <source>
        <dbReference type="EMBL" id="CAE0842730.1"/>
    </source>
</evidence>
<evidence type="ECO:0000256" key="2">
    <source>
        <dbReference type="SAM" id="Phobius"/>
    </source>
</evidence>
<dbReference type="InterPro" id="IPR050960">
    <property type="entry name" value="AB_hydrolase_4_sf"/>
</dbReference>
<keyword evidence="2" id="KW-1133">Transmembrane helix</keyword>
<dbReference type="Gene3D" id="3.40.50.1820">
    <property type="entry name" value="alpha/beta hydrolase"/>
    <property type="match status" value="1"/>
</dbReference>
<evidence type="ECO:0000259" key="3">
    <source>
        <dbReference type="Pfam" id="PF00561"/>
    </source>
</evidence>
<accession>A0A7S4LPR0</accession>
<name>A0A7S4LPR0_OXYMA</name>
<keyword evidence="2" id="KW-0472">Membrane</keyword>
<feature type="transmembrane region" description="Helical" evidence="2">
    <location>
        <begin position="6"/>
        <end position="24"/>
    </location>
</feature>
<reference evidence="4" key="1">
    <citation type="submission" date="2021-01" db="EMBL/GenBank/DDBJ databases">
        <authorList>
            <person name="Corre E."/>
            <person name="Pelletier E."/>
            <person name="Niang G."/>
            <person name="Scheremetjew M."/>
            <person name="Finn R."/>
            <person name="Kale V."/>
            <person name="Holt S."/>
            <person name="Cochrane G."/>
            <person name="Meng A."/>
            <person name="Brown T."/>
            <person name="Cohen L."/>
        </authorList>
    </citation>
    <scope>NUCLEOTIDE SEQUENCE</scope>
    <source>
        <strain evidence="4">LB1974</strain>
    </source>
</reference>
<feature type="domain" description="AB hydrolase-1" evidence="3">
    <location>
        <begin position="120"/>
        <end position="361"/>
    </location>
</feature>
<gene>
    <name evidence="4" type="ORF">OMAR00294_LOCUS2085</name>
</gene>
<dbReference type="AlphaFoldDB" id="A0A7S4LPR0"/>
<dbReference type="PANTHER" id="PTHR10794:SF63">
    <property type="entry name" value="ALPHA_BETA HYDROLASE 1, ISOFORM A"/>
    <property type="match status" value="1"/>
</dbReference>
<dbReference type="Pfam" id="PF00561">
    <property type="entry name" value="Abhydrolase_1"/>
    <property type="match status" value="1"/>
</dbReference>